<evidence type="ECO:0000256" key="4">
    <source>
        <dbReference type="PROSITE-ProRule" id="PRU00221"/>
    </source>
</evidence>
<feature type="compositionally biased region" description="Basic and acidic residues" evidence="6">
    <location>
        <begin position="501"/>
        <end position="515"/>
    </location>
</feature>
<name>A0A8E2ARS8_9APHY</name>
<dbReference type="SMART" id="SM00320">
    <property type="entry name" value="WD40"/>
    <property type="match status" value="5"/>
</dbReference>
<comment type="similarity">
    <text evidence="1 5">Belongs to the WD repeat IPI3/WDR18 family.</text>
</comment>
<evidence type="ECO:0000313" key="7">
    <source>
        <dbReference type="EMBL" id="OCH85507.1"/>
    </source>
</evidence>
<dbReference type="GO" id="GO:0120330">
    <property type="term" value="C:rixosome complex"/>
    <property type="evidence" value="ECO:0007669"/>
    <property type="project" value="UniProtKB-UniRule"/>
</dbReference>
<comment type="function">
    <text evidence="5">Component of the RIX1 complex required for processing of ITS2 sequences from 35S pre-rRNA.</text>
</comment>
<dbReference type="GO" id="GO:0006261">
    <property type="term" value="P:DNA-templated DNA replication"/>
    <property type="evidence" value="ECO:0007669"/>
    <property type="project" value="TreeGrafter"/>
</dbReference>
<dbReference type="EMBL" id="KV722580">
    <property type="protein sequence ID" value="OCH85507.1"/>
    <property type="molecule type" value="Genomic_DNA"/>
</dbReference>
<sequence>MQFHECILCATAPSTSNPGSGAISLHDIQTGTSLASFKQTSANVHCTAVVETQDGQGGLMLSAQPDKSIMNVYNFQKDQLALKIVLPEKLSAIAVDPRGNYCAGGTSQGRIYIWEIPSGIMYNAWDAHYRQISVLRFSHDGAALIAGSEDSGVSVWSVSRLTPSLCPYQCLFSSHMSVSRLLDDDLQNEMPTAYCTFTDHTLPVTDIICGIGSFPSCRVLTASIDHTVKLWDLASRSQLSTFQFPKPITCLAWDPTERLFFAASPDGSIHQVNLFRQREDKFGHAAMEAVGGAGANDVIRINDEDPQAAKKRLISAGDAVTAMAISLTGSVLLAGTAGGLVHTYDIASHQLLRTLAAHKGLLIAHLATMLRPPDLVGHINLSLTAASPNAERESVPVRPVVPFQRMRDPKTREAHEVAMLLPVRNKMQAFVEYSREELLRDHAFFVQPEGSDKVATGVSLQSRVSELEGEVAKLREQLGKAKGINDVMWDSVVQRLVAEAKEKEKEKGREKKAGQDDVEMEDADGNARRRKRGRT</sequence>
<accession>A0A8E2ARS8</accession>
<dbReference type="AlphaFoldDB" id="A0A8E2ARS8"/>
<dbReference type="Gene3D" id="2.130.10.10">
    <property type="entry name" value="YVTN repeat-like/Quinoprotein amine dehydrogenase"/>
    <property type="match status" value="2"/>
</dbReference>
<dbReference type="InterPro" id="IPR015943">
    <property type="entry name" value="WD40/YVTN_repeat-like_dom_sf"/>
</dbReference>
<dbReference type="OrthoDB" id="756370at2759"/>
<dbReference type="SUPFAM" id="SSF50978">
    <property type="entry name" value="WD40 repeat-like"/>
    <property type="match status" value="1"/>
</dbReference>
<evidence type="ECO:0000256" key="6">
    <source>
        <dbReference type="SAM" id="MobiDB-lite"/>
    </source>
</evidence>
<evidence type="ECO:0000256" key="3">
    <source>
        <dbReference type="ARBA" id="ARBA00022737"/>
    </source>
</evidence>
<evidence type="ECO:0000256" key="1">
    <source>
        <dbReference type="ARBA" id="ARBA00010143"/>
    </source>
</evidence>
<proteinExistence type="inferred from homology"/>
<dbReference type="GO" id="GO:0006364">
    <property type="term" value="P:rRNA processing"/>
    <property type="evidence" value="ECO:0007669"/>
    <property type="project" value="UniProtKB-UniRule"/>
</dbReference>
<organism evidence="7 8">
    <name type="scientific">Obba rivulosa</name>
    <dbReference type="NCBI Taxonomy" id="1052685"/>
    <lineage>
        <taxon>Eukaryota</taxon>
        <taxon>Fungi</taxon>
        <taxon>Dikarya</taxon>
        <taxon>Basidiomycota</taxon>
        <taxon>Agaricomycotina</taxon>
        <taxon>Agaricomycetes</taxon>
        <taxon>Polyporales</taxon>
        <taxon>Gelatoporiaceae</taxon>
        <taxon>Obba</taxon>
    </lineage>
</organism>
<evidence type="ECO:0000256" key="2">
    <source>
        <dbReference type="ARBA" id="ARBA00022574"/>
    </source>
</evidence>
<evidence type="ECO:0000313" key="8">
    <source>
        <dbReference type="Proteomes" id="UP000250043"/>
    </source>
</evidence>
<feature type="region of interest" description="Disordered" evidence="6">
    <location>
        <begin position="501"/>
        <end position="535"/>
    </location>
</feature>
<dbReference type="GO" id="GO:0005656">
    <property type="term" value="C:nuclear pre-replicative complex"/>
    <property type="evidence" value="ECO:0007669"/>
    <property type="project" value="TreeGrafter"/>
</dbReference>
<comment type="subunit">
    <text evidence="5">Component of the RIX1 complex, composed of IPI1, RIX1/IPI2 and IPI3 in a 1:2:2 stoichiometry. The complex interacts (via RIX1) with MDN1 (via its hexameric AAA ATPase ring) and the pre-60S ribosome particles.</text>
</comment>
<comment type="subcellular location">
    <subcellularLocation>
        <location evidence="5">Nucleus</location>
    </subcellularLocation>
</comment>
<dbReference type="PANTHER" id="PTHR18763">
    <property type="entry name" value="WD-REPEAT PROTEIN 18"/>
    <property type="match status" value="1"/>
</dbReference>
<feature type="repeat" description="WD" evidence="4">
    <location>
        <begin position="125"/>
        <end position="159"/>
    </location>
</feature>
<dbReference type="Pfam" id="PF00400">
    <property type="entry name" value="WD40"/>
    <property type="match status" value="3"/>
</dbReference>
<keyword evidence="5" id="KW-0539">Nucleus</keyword>
<gene>
    <name evidence="7" type="ORF">OBBRIDRAFT_310652</name>
</gene>
<keyword evidence="2 4" id="KW-0853">WD repeat</keyword>
<evidence type="ECO:0000256" key="5">
    <source>
        <dbReference type="RuleBase" id="RU369067"/>
    </source>
</evidence>
<dbReference type="InterPro" id="IPR001680">
    <property type="entry name" value="WD40_rpt"/>
</dbReference>
<dbReference type="PANTHER" id="PTHR18763:SF0">
    <property type="entry name" value="WD REPEAT-CONTAINING PROTEIN 18"/>
    <property type="match status" value="1"/>
</dbReference>
<keyword evidence="5" id="KW-0698">rRNA processing</keyword>
<protein>
    <recommendedName>
        <fullName evidence="5">Pre-rRNA-processing protein IPI3</fullName>
    </recommendedName>
</protein>
<keyword evidence="8" id="KW-1185">Reference proteome</keyword>
<reference evidence="7 8" key="1">
    <citation type="submission" date="2016-07" db="EMBL/GenBank/DDBJ databases">
        <title>Draft genome of the white-rot fungus Obba rivulosa 3A-2.</title>
        <authorList>
            <consortium name="DOE Joint Genome Institute"/>
            <person name="Miettinen O."/>
            <person name="Riley R."/>
            <person name="Acob R."/>
            <person name="Barry K."/>
            <person name="Cullen D."/>
            <person name="De Vries R."/>
            <person name="Hainaut M."/>
            <person name="Hatakka A."/>
            <person name="Henrissat B."/>
            <person name="Hilden K."/>
            <person name="Kuo R."/>
            <person name="Labutti K."/>
            <person name="Lipzen A."/>
            <person name="Makela M.R."/>
            <person name="Sandor L."/>
            <person name="Spatafora J.W."/>
            <person name="Grigoriev I.V."/>
            <person name="Hibbett D.S."/>
        </authorList>
    </citation>
    <scope>NUCLEOTIDE SEQUENCE [LARGE SCALE GENOMIC DNA]</scope>
    <source>
        <strain evidence="7 8">3A-2</strain>
    </source>
</reference>
<feature type="repeat" description="WD" evidence="4">
    <location>
        <begin position="219"/>
        <end position="241"/>
    </location>
</feature>
<dbReference type="InterPro" id="IPR045227">
    <property type="entry name" value="WDR18/Ipi3/RID3"/>
</dbReference>
<dbReference type="PROSITE" id="PS50082">
    <property type="entry name" value="WD_REPEATS_2"/>
    <property type="match status" value="2"/>
</dbReference>
<dbReference type="PROSITE" id="PS50294">
    <property type="entry name" value="WD_REPEATS_REGION"/>
    <property type="match status" value="1"/>
</dbReference>
<dbReference type="Proteomes" id="UP000250043">
    <property type="component" value="Unassembled WGS sequence"/>
</dbReference>
<dbReference type="InterPro" id="IPR036322">
    <property type="entry name" value="WD40_repeat_dom_sf"/>
</dbReference>
<keyword evidence="3" id="KW-0677">Repeat</keyword>